<comment type="similarity">
    <text evidence="1">Belongs to the protein kinase superfamily. TKL Ser/Thr protein kinase family. ROCO subfamily.</text>
</comment>
<dbReference type="Gene3D" id="1.10.510.10">
    <property type="entry name" value="Transferase(Phosphotransferase) domain 1"/>
    <property type="match status" value="1"/>
</dbReference>
<dbReference type="SUPFAM" id="SSF56112">
    <property type="entry name" value="Protein kinase-like (PK-like)"/>
    <property type="match status" value="1"/>
</dbReference>
<dbReference type="EMBL" id="MU151413">
    <property type="protein sequence ID" value="KAF9444021.1"/>
    <property type="molecule type" value="Genomic_DNA"/>
</dbReference>
<dbReference type="InterPro" id="IPR001245">
    <property type="entry name" value="Ser-Thr/Tyr_kinase_cat_dom"/>
</dbReference>
<gene>
    <name evidence="4" type="ORF">P691DRAFT_808010</name>
</gene>
<name>A0A9P6BXH9_9AGAR</name>
<evidence type="ECO:0000313" key="5">
    <source>
        <dbReference type="Proteomes" id="UP000807342"/>
    </source>
</evidence>
<comment type="caution">
    <text evidence="4">The sequence shown here is derived from an EMBL/GenBank/DDBJ whole genome shotgun (WGS) entry which is preliminary data.</text>
</comment>
<feature type="domain" description="Protein kinase" evidence="3">
    <location>
        <begin position="383"/>
        <end position="640"/>
    </location>
</feature>
<keyword evidence="5" id="KW-1185">Reference proteome</keyword>
<dbReference type="AlphaFoldDB" id="A0A9P6BXH9"/>
<evidence type="ECO:0000313" key="4">
    <source>
        <dbReference type="EMBL" id="KAF9444021.1"/>
    </source>
</evidence>
<dbReference type="Proteomes" id="UP000807342">
    <property type="component" value="Unassembled WGS sequence"/>
</dbReference>
<protein>
    <submittedName>
        <fullName evidence="4">Kinase-like protein</fullName>
    </submittedName>
</protein>
<proteinExistence type="inferred from homology"/>
<dbReference type="InterPro" id="IPR027417">
    <property type="entry name" value="P-loop_NTPase"/>
</dbReference>
<dbReference type="PANTHER" id="PTHR44329">
    <property type="entry name" value="SERINE/THREONINE-PROTEIN KINASE TNNI3K-RELATED"/>
    <property type="match status" value="1"/>
</dbReference>
<dbReference type="InterPro" id="IPR008271">
    <property type="entry name" value="Ser/Thr_kinase_AS"/>
</dbReference>
<accession>A0A9P6BXH9</accession>
<dbReference type="Pfam" id="PF00069">
    <property type="entry name" value="Pkinase"/>
    <property type="match status" value="1"/>
</dbReference>
<dbReference type="PRINTS" id="PR00109">
    <property type="entry name" value="TYRKINASE"/>
</dbReference>
<feature type="coiled-coil region" evidence="2">
    <location>
        <begin position="242"/>
        <end position="269"/>
    </location>
</feature>
<evidence type="ECO:0000259" key="3">
    <source>
        <dbReference type="PROSITE" id="PS50011"/>
    </source>
</evidence>
<dbReference type="CDD" id="cd00882">
    <property type="entry name" value="Ras_like_GTPase"/>
    <property type="match status" value="1"/>
</dbReference>
<dbReference type="PROSITE" id="PS50011">
    <property type="entry name" value="PROTEIN_KINASE_DOM"/>
    <property type="match status" value="1"/>
</dbReference>
<dbReference type="Gene3D" id="3.40.50.300">
    <property type="entry name" value="P-loop containing nucleotide triphosphate hydrolases"/>
    <property type="match status" value="1"/>
</dbReference>
<organism evidence="4 5">
    <name type="scientific">Macrolepiota fuliginosa MF-IS2</name>
    <dbReference type="NCBI Taxonomy" id="1400762"/>
    <lineage>
        <taxon>Eukaryota</taxon>
        <taxon>Fungi</taxon>
        <taxon>Dikarya</taxon>
        <taxon>Basidiomycota</taxon>
        <taxon>Agaricomycotina</taxon>
        <taxon>Agaricomycetes</taxon>
        <taxon>Agaricomycetidae</taxon>
        <taxon>Agaricales</taxon>
        <taxon>Agaricineae</taxon>
        <taxon>Agaricaceae</taxon>
        <taxon>Macrolepiota</taxon>
    </lineage>
</organism>
<keyword evidence="2" id="KW-0175">Coiled coil</keyword>
<reference evidence="4" key="1">
    <citation type="submission" date="2020-11" db="EMBL/GenBank/DDBJ databases">
        <authorList>
            <consortium name="DOE Joint Genome Institute"/>
            <person name="Ahrendt S."/>
            <person name="Riley R."/>
            <person name="Andreopoulos W."/>
            <person name="Labutti K."/>
            <person name="Pangilinan J."/>
            <person name="Ruiz-Duenas F.J."/>
            <person name="Barrasa J.M."/>
            <person name="Sanchez-Garcia M."/>
            <person name="Camarero S."/>
            <person name="Miyauchi S."/>
            <person name="Serrano A."/>
            <person name="Linde D."/>
            <person name="Babiker R."/>
            <person name="Drula E."/>
            <person name="Ayuso-Fernandez I."/>
            <person name="Pacheco R."/>
            <person name="Padilla G."/>
            <person name="Ferreira P."/>
            <person name="Barriuso J."/>
            <person name="Kellner H."/>
            <person name="Castanera R."/>
            <person name="Alfaro M."/>
            <person name="Ramirez L."/>
            <person name="Pisabarro A.G."/>
            <person name="Kuo A."/>
            <person name="Tritt A."/>
            <person name="Lipzen A."/>
            <person name="He G."/>
            <person name="Yan M."/>
            <person name="Ng V."/>
            <person name="Cullen D."/>
            <person name="Martin F."/>
            <person name="Rosso M.-N."/>
            <person name="Henrissat B."/>
            <person name="Hibbett D."/>
            <person name="Martinez A.T."/>
            <person name="Grigoriev I.V."/>
        </authorList>
    </citation>
    <scope>NUCLEOTIDE SEQUENCE</scope>
    <source>
        <strain evidence="4">MF-IS2</strain>
    </source>
</reference>
<evidence type="ECO:0000256" key="2">
    <source>
        <dbReference type="SAM" id="Coils"/>
    </source>
</evidence>
<dbReference type="PROSITE" id="PS00108">
    <property type="entry name" value="PROTEIN_KINASE_ST"/>
    <property type="match status" value="1"/>
</dbReference>
<sequence length="685" mass="77327">MGPTGAGKSTFIQKAIGRETDGVGHGLGSCTSKVTGMRVTFSDGISVVLVDTPGFDDTHLSDLDVLRTVAKWLGDIRRNGLVLSGILYLHRISDQRMAGTPLKNLDMFKKLCGGDFFEKVILMTTMWPEGDSDVDKEIYTRREQELFKIYWAEMIRKGSLTHRFMNTQASAWEILDCVVADGECRRRWINIQKELVDQGRSLSATGAGRQLHSMFETLTKRQNVIISRMDDQLKETGDPDILKELLNELNELRKERDKAVGDMRELDLSLAERLRYGTFNLMKDGAQAALALIRGLFPRNDPTELRAQVQVLVSQIAMNDKQRTSMTGLRGEEAQCITEVINDILHETNKLQTYNGGRVLFLLCRLARSASVFPRCYEIKGVQRGTIVQDAGTFADVYKGQFKNETVCFKMVRITQNNPPQPLAEHAEELVLWAHLSHLNVLPFYGVYVDPVVRRPCLVSPWMENGNLCNYLKNCPQDLGMLLVSDIINGLCYLHELRIVHGDLKGQNILVSGDKRALIADFGTSRTTSASINASSHKGTLRWSAPELCTGEEYILPTLASDIWSFGCACYEVLARKEPFDQYPRKERVIAVLLKGFEIPRRPPSDDPNHIDDSVWNLMVRCWNYAPKKRPTCKDLQSFFEAMKLSDDRPGAQSRADSSAFWETARAASKEQVDYQRALEILTRI</sequence>
<dbReference type="InterPro" id="IPR000719">
    <property type="entry name" value="Prot_kinase_dom"/>
</dbReference>
<keyword evidence="4" id="KW-0808">Transferase</keyword>
<evidence type="ECO:0000256" key="1">
    <source>
        <dbReference type="ARBA" id="ARBA00008171"/>
    </source>
</evidence>
<dbReference type="InterPro" id="IPR051681">
    <property type="entry name" value="Ser/Thr_Kinases-Pseudokinases"/>
</dbReference>
<dbReference type="SUPFAM" id="SSF52540">
    <property type="entry name" value="P-loop containing nucleoside triphosphate hydrolases"/>
    <property type="match status" value="1"/>
</dbReference>
<dbReference type="SMART" id="SM00220">
    <property type="entry name" value="S_TKc"/>
    <property type="match status" value="1"/>
</dbReference>
<keyword evidence="4" id="KW-0418">Kinase</keyword>
<dbReference type="InterPro" id="IPR011009">
    <property type="entry name" value="Kinase-like_dom_sf"/>
</dbReference>
<dbReference type="GO" id="GO:0005524">
    <property type="term" value="F:ATP binding"/>
    <property type="evidence" value="ECO:0007669"/>
    <property type="project" value="InterPro"/>
</dbReference>
<dbReference type="GO" id="GO:0004674">
    <property type="term" value="F:protein serine/threonine kinase activity"/>
    <property type="evidence" value="ECO:0007669"/>
    <property type="project" value="TreeGrafter"/>
</dbReference>
<dbReference type="OrthoDB" id="8954335at2759"/>